<name>A0A7J6GYR6_CANSA</name>
<dbReference type="AlphaFoldDB" id="A0A7J6GYR6"/>
<organism evidence="1 2">
    <name type="scientific">Cannabis sativa</name>
    <name type="common">Hemp</name>
    <name type="synonym">Marijuana</name>
    <dbReference type="NCBI Taxonomy" id="3483"/>
    <lineage>
        <taxon>Eukaryota</taxon>
        <taxon>Viridiplantae</taxon>
        <taxon>Streptophyta</taxon>
        <taxon>Embryophyta</taxon>
        <taxon>Tracheophyta</taxon>
        <taxon>Spermatophyta</taxon>
        <taxon>Magnoliopsida</taxon>
        <taxon>eudicotyledons</taxon>
        <taxon>Gunneridae</taxon>
        <taxon>Pentapetalae</taxon>
        <taxon>rosids</taxon>
        <taxon>fabids</taxon>
        <taxon>Rosales</taxon>
        <taxon>Cannabaceae</taxon>
        <taxon>Cannabis</taxon>
    </lineage>
</organism>
<evidence type="ECO:0000313" key="2">
    <source>
        <dbReference type="Proteomes" id="UP000583929"/>
    </source>
</evidence>
<dbReference type="EMBL" id="JAATIQ010000079">
    <property type="protein sequence ID" value="KAF4387269.1"/>
    <property type="molecule type" value="Genomic_DNA"/>
</dbReference>
<proteinExistence type="predicted"/>
<protein>
    <submittedName>
        <fullName evidence="1">Uncharacterized protein</fullName>
    </submittedName>
</protein>
<gene>
    <name evidence="1" type="ORF">G4B88_020284</name>
</gene>
<comment type="caution">
    <text evidence="1">The sequence shown here is derived from an EMBL/GenBank/DDBJ whole genome shotgun (WGS) entry which is preliminary data.</text>
</comment>
<keyword evidence="2" id="KW-1185">Reference proteome</keyword>
<accession>A0A7J6GYR6</accession>
<reference evidence="1 2" key="1">
    <citation type="journal article" date="2020" name="bioRxiv">
        <title>Sequence and annotation of 42 cannabis genomes reveals extensive copy number variation in cannabinoid synthesis and pathogen resistance genes.</title>
        <authorList>
            <person name="Mckernan K.J."/>
            <person name="Helbert Y."/>
            <person name="Kane L.T."/>
            <person name="Ebling H."/>
            <person name="Zhang L."/>
            <person name="Liu B."/>
            <person name="Eaton Z."/>
            <person name="Mclaughlin S."/>
            <person name="Kingan S."/>
            <person name="Baybayan P."/>
            <person name="Concepcion G."/>
            <person name="Jordan M."/>
            <person name="Riva A."/>
            <person name="Barbazuk W."/>
            <person name="Harkins T."/>
        </authorList>
    </citation>
    <scope>NUCLEOTIDE SEQUENCE [LARGE SCALE GENOMIC DNA]</scope>
    <source>
        <strain evidence="2">cv. Jamaican Lion 4</strain>
        <tissue evidence="1">Leaf</tissue>
    </source>
</reference>
<sequence length="181" mass="21497">MRREFIKNLFVLLYTWILGGGHDWKTRLVLELVGKRPRPINRELLLTYSFHSNSQIAIRRDRIPRYWLWFHYISLVKYPYEAVLQNEFDDPIKYFVKGIQISDQSLLGAVPTLMKGELLKTMSKTLGMNITGSTCVTTRTDILKQHRITDISKWNCLWITIAWNPFLLHFVFREQEQEVHA</sequence>
<evidence type="ECO:0000313" key="1">
    <source>
        <dbReference type="EMBL" id="KAF4387269.1"/>
    </source>
</evidence>
<dbReference type="Proteomes" id="UP000583929">
    <property type="component" value="Unassembled WGS sequence"/>
</dbReference>